<sequence>MIYTCSIKLFSVTVIFCILIALLHYLFNPIIERTTFEKALKNNDTDKMISYISTNIKETEKHKNIISAIEVICKNKTKNGLLQLEYEFTNSTYYDDEVDYEILKNFNKNNIKFSTIDEAALIEIYINDTGDLGVYWDEKDDLYLKEILGMLDKYDRESVLNCITNKIAGQYHLIENESNGILTDAMDSTLSMGERINLEATGQFYSTTKLEEEVDKLLKLGKLISYFFNHVDLLEQSAYNSKSKVWVEQIIKPYQNISEIKTALYNIEKNIKEKNKLEIEYNKINKEFESIFYSGDLDRAQKYADDHAEEAENYEKLIEDYNIQINKSNSKIIENGNKFEELLKNSDLAIEEISEQILYFMRSDEQITTENTTENTFVKRIIEYANNPGLKYNPDLEDLYLNEIQTSIIVDNNERYEFEGEFYSYREEIIDSIARFNYEWIEYVNNGEDYVLELVLKDSQASKNIVNFNRGDVKEKYLLLEIGEVRTNGETYYVWAHEKIKKEKKGAIEIKEYYWIYKLIQKEMDYYVVDYIKDPNKY</sequence>
<proteinExistence type="predicted"/>
<evidence type="ECO:0000313" key="3">
    <source>
        <dbReference type="EMBL" id="SDY63522.1"/>
    </source>
</evidence>
<protein>
    <submittedName>
        <fullName evidence="3">Uncharacterized protein</fullName>
    </submittedName>
</protein>
<evidence type="ECO:0000313" key="4">
    <source>
        <dbReference type="Proteomes" id="UP000198625"/>
    </source>
</evidence>
<evidence type="ECO:0000256" key="2">
    <source>
        <dbReference type="SAM" id="Phobius"/>
    </source>
</evidence>
<keyword evidence="4" id="KW-1185">Reference proteome</keyword>
<keyword evidence="2" id="KW-1133">Transmembrane helix</keyword>
<feature type="transmembrane region" description="Helical" evidence="2">
    <location>
        <begin position="7"/>
        <end position="27"/>
    </location>
</feature>
<dbReference type="AlphaFoldDB" id="A0A1H3LGF1"/>
<keyword evidence="2" id="KW-0472">Membrane</keyword>
<gene>
    <name evidence="3" type="ORF">SAMN05660462_00535</name>
</gene>
<keyword evidence="2" id="KW-0812">Transmembrane</keyword>
<organism evidence="3 4">
    <name type="scientific">Proteiniborus ethanoligenes</name>
    <dbReference type="NCBI Taxonomy" id="415015"/>
    <lineage>
        <taxon>Bacteria</taxon>
        <taxon>Bacillati</taxon>
        <taxon>Bacillota</taxon>
        <taxon>Clostridia</taxon>
        <taxon>Eubacteriales</taxon>
        <taxon>Proteiniborus</taxon>
    </lineage>
</organism>
<reference evidence="3 4" key="1">
    <citation type="submission" date="2016-10" db="EMBL/GenBank/DDBJ databases">
        <authorList>
            <person name="de Groot N.N."/>
        </authorList>
    </citation>
    <scope>NUCLEOTIDE SEQUENCE [LARGE SCALE GENOMIC DNA]</scope>
    <source>
        <strain evidence="3 4">DSM 21650</strain>
    </source>
</reference>
<dbReference type="RefSeq" id="WP_091726827.1">
    <property type="nucleotide sequence ID" value="NZ_FNQE01000003.1"/>
</dbReference>
<dbReference type="EMBL" id="FNQE01000003">
    <property type="protein sequence ID" value="SDY63522.1"/>
    <property type="molecule type" value="Genomic_DNA"/>
</dbReference>
<feature type="coiled-coil region" evidence="1">
    <location>
        <begin position="267"/>
        <end position="331"/>
    </location>
</feature>
<name>A0A1H3LGF1_9FIRM</name>
<accession>A0A1H3LGF1</accession>
<keyword evidence="1" id="KW-0175">Coiled coil</keyword>
<evidence type="ECO:0000256" key="1">
    <source>
        <dbReference type="SAM" id="Coils"/>
    </source>
</evidence>
<dbReference type="Proteomes" id="UP000198625">
    <property type="component" value="Unassembled WGS sequence"/>
</dbReference>